<keyword evidence="3" id="KW-1185">Reference proteome</keyword>
<dbReference type="Pfam" id="PF07336">
    <property type="entry name" value="ABATE"/>
    <property type="match status" value="1"/>
</dbReference>
<evidence type="ECO:0000259" key="1">
    <source>
        <dbReference type="Pfam" id="PF11706"/>
    </source>
</evidence>
<dbReference type="Gene3D" id="1.10.3300.10">
    <property type="entry name" value="Jann2411-like domain"/>
    <property type="match status" value="1"/>
</dbReference>
<dbReference type="SUPFAM" id="SSF160904">
    <property type="entry name" value="Jann2411-like"/>
    <property type="match status" value="1"/>
</dbReference>
<dbReference type="PANTHER" id="PTHR35525:SF3">
    <property type="entry name" value="BLL6575 PROTEIN"/>
    <property type="match status" value="1"/>
</dbReference>
<dbReference type="InterPro" id="IPR021005">
    <property type="entry name" value="Znf_CGNR"/>
</dbReference>
<dbReference type="PANTHER" id="PTHR35525">
    <property type="entry name" value="BLL6575 PROTEIN"/>
    <property type="match status" value="1"/>
</dbReference>
<sequence>MTHPSDLVCDFVNTYDVESGSDTVSSPATLAAWLHRRGLVGPDDTARDEDLAVAVDLRETLRVALRHNHDREPVSPHTFPAFPLRVSLTADGPVLEPVEAGVPGGLARIAAAVMGVRADGMWPRLKVCTESTCQWAFIDSSKNRSRSWCSMKVCGNRTKTRAYRARRQAETG</sequence>
<dbReference type="InterPro" id="IPR023286">
    <property type="entry name" value="ABATE_dom_sf"/>
</dbReference>
<reference evidence="2 3" key="1">
    <citation type="submission" date="2023-07" db="EMBL/GenBank/DDBJ databases">
        <title>Sequencing the genomes of 1000 actinobacteria strains.</title>
        <authorList>
            <person name="Klenk H.-P."/>
        </authorList>
    </citation>
    <scope>NUCLEOTIDE SEQUENCE [LARGE SCALE GENOMIC DNA]</scope>
    <source>
        <strain evidence="2 3">DSM 46740</strain>
    </source>
</reference>
<feature type="domain" description="Zinc finger CGNR" evidence="1">
    <location>
        <begin position="124"/>
        <end position="167"/>
    </location>
</feature>
<dbReference type="EMBL" id="JAUSQU010000001">
    <property type="protein sequence ID" value="MDP9845823.1"/>
    <property type="molecule type" value="Genomic_DNA"/>
</dbReference>
<dbReference type="InterPro" id="IPR010852">
    <property type="entry name" value="ABATE"/>
</dbReference>
<evidence type="ECO:0000313" key="2">
    <source>
        <dbReference type="EMBL" id="MDP9845823.1"/>
    </source>
</evidence>
<dbReference type="Pfam" id="PF11706">
    <property type="entry name" value="zf-CGNR"/>
    <property type="match status" value="1"/>
</dbReference>
<accession>A0ABT9QHP3</accession>
<protein>
    <submittedName>
        <fullName evidence="2">RNA-binding Zn ribbon-like protein</fullName>
    </submittedName>
</protein>
<comment type="caution">
    <text evidence="2">The sequence shown here is derived from an EMBL/GenBank/DDBJ whole genome shotgun (WGS) entry which is preliminary data.</text>
</comment>
<dbReference type="Proteomes" id="UP001225356">
    <property type="component" value="Unassembled WGS sequence"/>
</dbReference>
<dbReference type="RefSeq" id="WP_307561778.1">
    <property type="nucleotide sequence ID" value="NZ_JAUSQU010000001.1"/>
</dbReference>
<proteinExistence type="predicted"/>
<name>A0ABT9QHP3_9ACTN</name>
<evidence type="ECO:0000313" key="3">
    <source>
        <dbReference type="Proteomes" id="UP001225356"/>
    </source>
</evidence>
<gene>
    <name evidence="2" type="ORF">J2853_005034</name>
</gene>
<organism evidence="2 3">
    <name type="scientific">Streptosporangium lutulentum</name>
    <dbReference type="NCBI Taxonomy" id="1461250"/>
    <lineage>
        <taxon>Bacteria</taxon>
        <taxon>Bacillati</taxon>
        <taxon>Actinomycetota</taxon>
        <taxon>Actinomycetes</taxon>
        <taxon>Streptosporangiales</taxon>
        <taxon>Streptosporangiaceae</taxon>
        <taxon>Streptosporangium</taxon>
    </lineage>
</organism>